<sequence length="189" mass="21026">MKISNKIHGILLTGLFLAAFLTVNFPALALSSDSEQPIHITSDTQSLDLPNNVSVFIDNVIIKQGSIEIKANKVVVTRPDGEQKKTVMEGFGTPVTFQQMQDNGKLVTGHGEKLRYQLANQFLVLTGNAYLKQLDSNIEADRITYQVEKQLMEAFSDKGKRVTTVLLPAQLQDTNPKPQKNRKTNETKN</sequence>
<evidence type="ECO:0000256" key="4">
    <source>
        <dbReference type="HAMAP-Rule" id="MF_01914"/>
    </source>
</evidence>
<dbReference type="InterPro" id="IPR014340">
    <property type="entry name" value="LptA"/>
</dbReference>
<dbReference type="PANTHER" id="PTHR36504">
    <property type="entry name" value="LIPOPOLYSACCHARIDE EXPORT SYSTEM PROTEIN LPTA"/>
    <property type="match status" value="1"/>
</dbReference>
<dbReference type="Pfam" id="PF03968">
    <property type="entry name" value="LptD_N"/>
    <property type="match status" value="1"/>
</dbReference>
<keyword evidence="1 4" id="KW-0813">Transport</keyword>
<dbReference type="EMBL" id="BLXO01000005">
    <property type="protein sequence ID" value="GFN46711.1"/>
    <property type="molecule type" value="Genomic_DNA"/>
</dbReference>
<evidence type="ECO:0000256" key="1">
    <source>
        <dbReference type="ARBA" id="ARBA00022448"/>
    </source>
</evidence>
<dbReference type="GO" id="GO:0009279">
    <property type="term" value="C:cell outer membrane"/>
    <property type="evidence" value="ECO:0007669"/>
    <property type="project" value="TreeGrafter"/>
</dbReference>
<organism evidence="7 8">
    <name type="scientific">Candidatus Regiella insecticola</name>
    <dbReference type="NCBI Taxonomy" id="138073"/>
    <lineage>
        <taxon>Bacteria</taxon>
        <taxon>Pseudomonadati</taxon>
        <taxon>Pseudomonadota</taxon>
        <taxon>Gammaproteobacteria</taxon>
        <taxon>Enterobacterales</taxon>
        <taxon>Enterobacteriaceae</taxon>
        <taxon>aphid secondary symbionts</taxon>
        <taxon>Candidatus Regiella</taxon>
    </lineage>
</organism>
<evidence type="ECO:0000313" key="7">
    <source>
        <dbReference type="EMBL" id="GFN46711.1"/>
    </source>
</evidence>
<evidence type="ECO:0000259" key="6">
    <source>
        <dbReference type="Pfam" id="PF03968"/>
    </source>
</evidence>
<evidence type="ECO:0000256" key="2">
    <source>
        <dbReference type="ARBA" id="ARBA00022729"/>
    </source>
</evidence>
<dbReference type="InterPro" id="IPR005653">
    <property type="entry name" value="OstA-like_N"/>
</dbReference>
<dbReference type="GO" id="GO:0043165">
    <property type="term" value="P:Gram-negative-bacterium-type cell outer membrane assembly"/>
    <property type="evidence" value="ECO:0007669"/>
    <property type="project" value="UniProtKB-UniRule"/>
</dbReference>
<evidence type="ECO:0000256" key="3">
    <source>
        <dbReference type="ARBA" id="ARBA00022764"/>
    </source>
</evidence>
<comment type="caution">
    <text evidence="7">The sequence shown here is derived from an EMBL/GenBank/DDBJ whole genome shotgun (WGS) entry which is preliminary data.</text>
</comment>
<dbReference type="PANTHER" id="PTHR36504:SF1">
    <property type="entry name" value="LIPOPOLYSACCHARIDE EXPORT SYSTEM PROTEIN LPTA"/>
    <property type="match status" value="1"/>
</dbReference>
<dbReference type="HAMAP" id="MF_01914">
    <property type="entry name" value="LPS_assembly_LptA"/>
    <property type="match status" value="1"/>
</dbReference>
<keyword evidence="3 4" id="KW-0574">Periplasm</keyword>
<proteinExistence type="inferred from homology"/>
<evidence type="ECO:0000256" key="5">
    <source>
        <dbReference type="SAM" id="MobiDB-lite"/>
    </source>
</evidence>
<reference evidence="7 8" key="1">
    <citation type="submission" date="2020-06" db="EMBL/GenBank/DDBJ databases">
        <title>The genome sequence of Candidatus Regiella insecticola strain Tut.</title>
        <authorList>
            <person name="Nikoh N."/>
            <person name="Tsuchida T."/>
            <person name="Koga R."/>
            <person name="Oshima K."/>
            <person name="Hattori M."/>
            <person name="Fukatsu T."/>
        </authorList>
    </citation>
    <scope>NUCLEOTIDE SEQUENCE [LARGE SCALE GENOMIC DNA]</scope>
    <source>
        <strain evidence="7 8">Tut</strain>
    </source>
</reference>
<feature type="region of interest" description="Disordered" evidence="5">
    <location>
        <begin position="169"/>
        <end position="189"/>
    </location>
</feature>
<dbReference type="FunFam" id="2.60.450.10:FF:000002">
    <property type="entry name" value="Lipopolysaccharide export system protein LptA"/>
    <property type="match status" value="1"/>
</dbReference>
<feature type="domain" description="Organic solvent tolerance-like N-terminal" evidence="6">
    <location>
        <begin position="39"/>
        <end position="150"/>
    </location>
</feature>
<dbReference type="NCBIfam" id="NF008143">
    <property type="entry name" value="PRK10894.1"/>
    <property type="match status" value="1"/>
</dbReference>
<accession>A0A6L2ZR52</accession>
<dbReference type="GO" id="GO:0001530">
    <property type="term" value="F:lipopolysaccharide binding"/>
    <property type="evidence" value="ECO:0007669"/>
    <property type="project" value="InterPro"/>
</dbReference>
<keyword evidence="2" id="KW-0732">Signal</keyword>
<dbReference type="Gene3D" id="2.60.450.10">
    <property type="entry name" value="Lipopolysaccharide (LPS) transport protein A like domain"/>
    <property type="match status" value="1"/>
</dbReference>
<evidence type="ECO:0000313" key="8">
    <source>
        <dbReference type="Proteomes" id="UP000504714"/>
    </source>
</evidence>
<comment type="similarity">
    <text evidence="4">Belongs to the LptA family.</text>
</comment>
<comment type="subunit">
    <text evidence="4">Component of the lipopolysaccharide transport and assembly complex.</text>
</comment>
<comment type="subcellular location">
    <subcellularLocation>
        <location evidence="4">Periplasm</location>
    </subcellularLocation>
</comment>
<dbReference type="RefSeq" id="WP_176488322.1">
    <property type="nucleotide sequence ID" value="NZ_BLXO01000005.1"/>
</dbReference>
<dbReference type="NCBIfam" id="TIGR03002">
    <property type="entry name" value="outer_YhbN_LptA"/>
    <property type="match status" value="1"/>
</dbReference>
<dbReference type="GO" id="GO:0015920">
    <property type="term" value="P:lipopolysaccharide transport"/>
    <property type="evidence" value="ECO:0007669"/>
    <property type="project" value="UniProtKB-UniRule"/>
</dbReference>
<gene>
    <name evidence="4 7" type="primary">lptA</name>
    <name evidence="7" type="ORF">RINTU1_24400</name>
</gene>
<comment type="function">
    <text evidence="4">Involved in the assembly of lipopolysaccharide (LPS). Required for the translocation of LPS from the inner membrane to the outer membrane. May form a bridge between the inner membrane and the outer membrane, via interactions with LptC and LptD, thereby facilitating LPS transfer across the periplasm.</text>
</comment>
<dbReference type="InterPro" id="IPR052037">
    <property type="entry name" value="LPS_export_LptA"/>
</dbReference>
<dbReference type="GO" id="GO:0017089">
    <property type="term" value="F:glycolipid transfer activity"/>
    <property type="evidence" value="ECO:0007669"/>
    <property type="project" value="TreeGrafter"/>
</dbReference>
<dbReference type="AlphaFoldDB" id="A0A6L2ZR52"/>
<dbReference type="GO" id="GO:0030288">
    <property type="term" value="C:outer membrane-bounded periplasmic space"/>
    <property type="evidence" value="ECO:0007669"/>
    <property type="project" value="TreeGrafter"/>
</dbReference>
<dbReference type="Proteomes" id="UP000504714">
    <property type="component" value="Unassembled WGS sequence"/>
</dbReference>
<name>A0A6L2ZR52_9ENTR</name>
<protein>
    <recommendedName>
        <fullName evidence="4">Lipopolysaccharide export system protein LptA</fullName>
    </recommendedName>
</protein>